<feature type="compositionally biased region" description="Low complexity" evidence="1">
    <location>
        <begin position="95"/>
        <end position="109"/>
    </location>
</feature>
<evidence type="ECO:0000313" key="3">
    <source>
        <dbReference type="Proteomes" id="UP000266841"/>
    </source>
</evidence>
<reference evidence="2 3" key="1">
    <citation type="journal article" date="2012" name="Genome Biol.">
        <title>Genome and low-iron response of an oceanic diatom adapted to chronic iron limitation.</title>
        <authorList>
            <person name="Lommer M."/>
            <person name="Specht M."/>
            <person name="Roy A.S."/>
            <person name="Kraemer L."/>
            <person name="Andreson R."/>
            <person name="Gutowska M.A."/>
            <person name="Wolf J."/>
            <person name="Bergner S.V."/>
            <person name="Schilhabel M.B."/>
            <person name="Klostermeier U.C."/>
            <person name="Beiko R.G."/>
            <person name="Rosenstiel P."/>
            <person name="Hippler M."/>
            <person name="Laroche J."/>
        </authorList>
    </citation>
    <scope>NUCLEOTIDE SEQUENCE [LARGE SCALE GENOMIC DNA]</scope>
    <source>
        <strain evidence="2 3">CCMP1005</strain>
    </source>
</reference>
<evidence type="ECO:0000256" key="1">
    <source>
        <dbReference type="SAM" id="MobiDB-lite"/>
    </source>
</evidence>
<feature type="region of interest" description="Disordered" evidence="1">
    <location>
        <begin position="12"/>
        <end position="117"/>
    </location>
</feature>
<keyword evidence="3" id="KW-1185">Reference proteome</keyword>
<evidence type="ECO:0000313" key="2">
    <source>
        <dbReference type="EMBL" id="EJK52467.1"/>
    </source>
</evidence>
<gene>
    <name evidence="2" type="ORF">THAOC_28250</name>
</gene>
<accession>K0S0P4</accession>
<protein>
    <submittedName>
        <fullName evidence="2">Uncharacterized protein</fullName>
    </submittedName>
</protein>
<sequence length="132" mass="13733">MSAFLISMWDLGAGDGTPSIIDAGAGSSRLSLRSDEPGGQQRSPAAGRPYNSGDSGDRSWTPPDRASSCAVEIMAATAGLQQQPGATSTPERRPSTTTSPSSSAGSGPEAQIWFEDDDAQVNKKMNVCPIFR</sequence>
<organism evidence="2 3">
    <name type="scientific">Thalassiosira oceanica</name>
    <name type="common">Marine diatom</name>
    <dbReference type="NCBI Taxonomy" id="159749"/>
    <lineage>
        <taxon>Eukaryota</taxon>
        <taxon>Sar</taxon>
        <taxon>Stramenopiles</taxon>
        <taxon>Ochrophyta</taxon>
        <taxon>Bacillariophyta</taxon>
        <taxon>Coscinodiscophyceae</taxon>
        <taxon>Thalassiosirophycidae</taxon>
        <taxon>Thalassiosirales</taxon>
        <taxon>Thalassiosiraceae</taxon>
        <taxon>Thalassiosira</taxon>
    </lineage>
</organism>
<dbReference type="Proteomes" id="UP000266841">
    <property type="component" value="Unassembled WGS sequence"/>
</dbReference>
<name>K0S0P4_THAOC</name>
<proteinExistence type="predicted"/>
<dbReference type="EMBL" id="AGNL01039787">
    <property type="protein sequence ID" value="EJK52467.1"/>
    <property type="molecule type" value="Genomic_DNA"/>
</dbReference>
<dbReference type="AlphaFoldDB" id="K0S0P4"/>
<comment type="caution">
    <text evidence="2">The sequence shown here is derived from an EMBL/GenBank/DDBJ whole genome shotgun (WGS) entry which is preliminary data.</text>
</comment>